<protein>
    <submittedName>
        <fullName evidence="1">Uncharacterized protein</fullName>
    </submittedName>
</protein>
<evidence type="ECO:0000313" key="1">
    <source>
        <dbReference type="EMBL" id="GFK94495.1"/>
    </source>
</evidence>
<reference evidence="1 2" key="2">
    <citation type="submission" date="2020-05" db="EMBL/GenBank/DDBJ databases">
        <title>Draft genome sequence of Desulfovibrio sp. strainFSS-1.</title>
        <authorList>
            <person name="Shimoshige H."/>
            <person name="Kobayashi H."/>
            <person name="Maekawa T."/>
        </authorList>
    </citation>
    <scope>NUCLEOTIDE SEQUENCE [LARGE SCALE GENOMIC DNA]</scope>
    <source>
        <strain evidence="1 2">SIID29052-01</strain>
    </source>
</reference>
<accession>A0A6V8M212</accession>
<dbReference type="Proteomes" id="UP000494245">
    <property type="component" value="Unassembled WGS sequence"/>
</dbReference>
<dbReference type="AlphaFoldDB" id="A0A6V8M212"/>
<proteinExistence type="predicted"/>
<dbReference type="RefSeq" id="WP_173084629.1">
    <property type="nucleotide sequence ID" value="NZ_BLTE01000010.1"/>
</dbReference>
<keyword evidence="2" id="KW-1185">Reference proteome</keyword>
<name>A0A6V8M212_9BACT</name>
<evidence type="ECO:0000313" key="2">
    <source>
        <dbReference type="Proteomes" id="UP000494245"/>
    </source>
</evidence>
<sequence length="163" mass="18545">MLREFVPASEKLPVDRAWSMSIVIKSFKGRKDVEVHLFRPEWDCLEEDSFDWNDILGDPMHPDMDADMGSGRKLVMESFTPDERDMVAAYFEERYAGKLAAIRACPIDFPVPLGIPALCDLEEGKDMGFVLFDRIPNYALPFPVRGFFDLSQHAPIVEVEEGS</sequence>
<gene>
    <name evidence="1" type="ORF">NNJEOMEG_02341</name>
</gene>
<comment type="caution">
    <text evidence="1">The sequence shown here is derived from an EMBL/GenBank/DDBJ whole genome shotgun (WGS) entry which is preliminary data.</text>
</comment>
<organism evidence="1 2">
    <name type="scientific">Fundidesulfovibrio magnetotacticus</name>
    <dbReference type="NCBI Taxonomy" id="2730080"/>
    <lineage>
        <taxon>Bacteria</taxon>
        <taxon>Pseudomonadati</taxon>
        <taxon>Thermodesulfobacteriota</taxon>
        <taxon>Desulfovibrionia</taxon>
        <taxon>Desulfovibrionales</taxon>
        <taxon>Desulfovibrionaceae</taxon>
        <taxon>Fundidesulfovibrio</taxon>
    </lineage>
</organism>
<reference evidence="1 2" key="1">
    <citation type="submission" date="2020-04" db="EMBL/GenBank/DDBJ databases">
        <authorList>
            <consortium name="Desulfovibrio sp. FSS-1 genome sequencing consortium"/>
            <person name="Shimoshige H."/>
            <person name="Kobayashi H."/>
            <person name="Maekawa T."/>
        </authorList>
    </citation>
    <scope>NUCLEOTIDE SEQUENCE [LARGE SCALE GENOMIC DNA]</scope>
    <source>
        <strain evidence="1 2">SIID29052-01</strain>
    </source>
</reference>
<dbReference type="EMBL" id="BLTE01000010">
    <property type="protein sequence ID" value="GFK94495.1"/>
    <property type="molecule type" value="Genomic_DNA"/>
</dbReference>